<feature type="transmembrane region" description="Helical" evidence="1">
    <location>
        <begin position="282"/>
        <end position="300"/>
    </location>
</feature>
<feature type="transmembrane region" description="Helical" evidence="1">
    <location>
        <begin position="212"/>
        <end position="231"/>
    </location>
</feature>
<keyword evidence="1" id="KW-1133">Transmembrane helix</keyword>
<dbReference type="EMBL" id="FNHH01000036">
    <property type="protein sequence ID" value="SDN05039.1"/>
    <property type="molecule type" value="Genomic_DNA"/>
</dbReference>
<name>A0A1G9Y7H4_9SPHI</name>
<keyword evidence="3" id="KW-1185">Reference proteome</keyword>
<dbReference type="OrthoDB" id="817530at2"/>
<feature type="transmembrane region" description="Helical" evidence="1">
    <location>
        <begin position="146"/>
        <end position="164"/>
    </location>
</feature>
<feature type="transmembrane region" description="Helical" evidence="1">
    <location>
        <begin position="402"/>
        <end position="420"/>
    </location>
</feature>
<dbReference type="AlphaFoldDB" id="A0A1G9Y7H4"/>
<feature type="transmembrane region" description="Helical" evidence="1">
    <location>
        <begin position="363"/>
        <end position="390"/>
    </location>
</feature>
<feature type="transmembrane region" description="Helical" evidence="1">
    <location>
        <begin position="56"/>
        <end position="75"/>
    </location>
</feature>
<keyword evidence="1" id="KW-0812">Transmembrane</keyword>
<dbReference type="Proteomes" id="UP000199226">
    <property type="component" value="Unassembled WGS sequence"/>
</dbReference>
<dbReference type="RefSeq" id="WP_090706855.1">
    <property type="nucleotide sequence ID" value="NZ_FNHH01000036.1"/>
</dbReference>
<feature type="transmembrane region" description="Helical" evidence="1">
    <location>
        <begin position="251"/>
        <end position="275"/>
    </location>
</feature>
<accession>A0A1G9Y7H4</accession>
<reference evidence="3" key="1">
    <citation type="submission" date="2016-10" db="EMBL/GenBank/DDBJ databases">
        <authorList>
            <person name="Varghese N."/>
            <person name="Submissions S."/>
        </authorList>
    </citation>
    <scope>NUCLEOTIDE SEQUENCE [LARGE SCALE GENOMIC DNA]</scope>
    <source>
        <strain evidence="3">DSM 24536</strain>
    </source>
</reference>
<keyword evidence="1" id="KW-0472">Membrane</keyword>
<protein>
    <recommendedName>
        <fullName evidence="4">O-Antigen ligase</fullName>
    </recommendedName>
</protein>
<sequence>MLIIFPITYLLAFLFSFKEVINGRKQGLLLFVIFGLSIYSVTLSVLFVLGLQDMIVFFQPLKEILILLVLVALIWDFRQPFIMHPVDYAVLIFFTLSCLYVFLPLGGFSFGERVSALKSMSFFPFVYSAGRLFNLKDFYLSKNFKYALLITIAAAIVTMGEGLLGQHFQTISGYAEYNFYMYDQEPSGNYGLTWTFEASGFKRFASFFSNPLEHAAATLLALALIAGLYTNDKNEIKLDMFGKIALAASQISIFFALSRASLVSYFFIIYVYAFVTNKKSILNFYYFGFAAVVLYFIYFLQNEDVYDFVVDTITFENGSSIGHVIEWLAGIESMMANPFGLGLGSSGKVSNALGLNVGGENQFIIIGVQVGVIGFLIYLTLQVMLIAFPLKWINRLSGKERKLAITVFLLKIGSIIPLMTSDFESYTYTSYFIWFLSGLFINVLSQKMVVAEKNNALIK</sequence>
<evidence type="ECO:0008006" key="4">
    <source>
        <dbReference type="Google" id="ProtNLM"/>
    </source>
</evidence>
<evidence type="ECO:0000256" key="1">
    <source>
        <dbReference type="SAM" id="Phobius"/>
    </source>
</evidence>
<organism evidence="2 3">
    <name type="scientific">Daejeonella rubra</name>
    <dbReference type="NCBI Taxonomy" id="990371"/>
    <lineage>
        <taxon>Bacteria</taxon>
        <taxon>Pseudomonadati</taxon>
        <taxon>Bacteroidota</taxon>
        <taxon>Sphingobacteriia</taxon>
        <taxon>Sphingobacteriales</taxon>
        <taxon>Sphingobacteriaceae</taxon>
        <taxon>Daejeonella</taxon>
    </lineage>
</organism>
<dbReference type="STRING" id="990371.SAMN05421813_13616"/>
<gene>
    <name evidence="2" type="ORF">SAMN05421813_13616</name>
</gene>
<feature type="transmembrane region" description="Helical" evidence="1">
    <location>
        <begin position="81"/>
        <end position="103"/>
    </location>
</feature>
<evidence type="ECO:0000313" key="3">
    <source>
        <dbReference type="Proteomes" id="UP000199226"/>
    </source>
</evidence>
<feature type="transmembrane region" description="Helical" evidence="1">
    <location>
        <begin position="28"/>
        <end position="49"/>
    </location>
</feature>
<evidence type="ECO:0000313" key="2">
    <source>
        <dbReference type="EMBL" id="SDN05039.1"/>
    </source>
</evidence>
<proteinExistence type="predicted"/>
<feature type="transmembrane region" description="Helical" evidence="1">
    <location>
        <begin position="426"/>
        <end position="444"/>
    </location>
</feature>